<dbReference type="EMBL" id="LLXL01001511">
    <property type="protein sequence ID" value="PKK64076.1"/>
    <property type="molecule type" value="Genomic_DNA"/>
</dbReference>
<feature type="transmembrane region" description="Helical" evidence="1">
    <location>
        <begin position="95"/>
        <end position="116"/>
    </location>
</feature>
<sequence length="208" mass="24105">MTKSPPSSKTTMDLYIRHHSTPDSLVNNGQGDSFPVLWGGSFGLFGVWTRNFGVGFDFFFLLGFGGSFVFFFRFQRFFFFEILTSFRPSDTWDSTVLLLFGRGTLVGILFFFNFFIPSFKNGYLFPFLVQEAFWSPGRDISHFFESLWMCKISLCMTWTMVGHWTRGILYFINDCIEVAMRNNVYLGETIEVRKSYFGIWGFINGIGV</sequence>
<keyword evidence="1" id="KW-0812">Transmembrane</keyword>
<evidence type="ECO:0000313" key="2">
    <source>
        <dbReference type="EMBL" id="PKK64076.1"/>
    </source>
</evidence>
<comment type="caution">
    <text evidence="2">The sequence shown here is derived from an EMBL/GenBank/DDBJ whole genome shotgun (WGS) entry which is preliminary data.</text>
</comment>
<keyword evidence="1" id="KW-0472">Membrane</keyword>
<evidence type="ECO:0000256" key="1">
    <source>
        <dbReference type="SAM" id="Phobius"/>
    </source>
</evidence>
<proteinExistence type="predicted"/>
<organism evidence="2 3">
    <name type="scientific">Rhizophagus irregularis</name>
    <dbReference type="NCBI Taxonomy" id="588596"/>
    <lineage>
        <taxon>Eukaryota</taxon>
        <taxon>Fungi</taxon>
        <taxon>Fungi incertae sedis</taxon>
        <taxon>Mucoromycota</taxon>
        <taxon>Glomeromycotina</taxon>
        <taxon>Glomeromycetes</taxon>
        <taxon>Glomerales</taxon>
        <taxon>Glomeraceae</taxon>
        <taxon>Rhizophagus</taxon>
    </lineage>
</organism>
<dbReference type="Proteomes" id="UP000233469">
    <property type="component" value="Unassembled WGS sequence"/>
</dbReference>
<keyword evidence="1" id="KW-1133">Transmembrane helix</keyword>
<dbReference type="AlphaFoldDB" id="A0A2N1MR25"/>
<evidence type="ECO:0000313" key="3">
    <source>
        <dbReference type="Proteomes" id="UP000233469"/>
    </source>
</evidence>
<reference evidence="2 3" key="2">
    <citation type="submission" date="2017-10" db="EMBL/GenBank/DDBJ databases">
        <title>Extensive intraspecific genome diversity in a model arbuscular mycorrhizal fungus.</title>
        <authorList>
            <person name="Chen E.C.H."/>
            <person name="Morin E."/>
            <person name="Baudet D."/>
            <person name="Noel J."/>
            <person name="Ndikumana S."/>
            <person name="Charron P."/>
            <person name="St-Onge C."/>
            <person name="Giorgi J."/>
            <person name="Grigoriev I.V."/>
            <person name="Roux C."/>
            <person name="Martin F.M."/>
            <person name="Corradi N."/>
        </authorList>
    </citation>
    <scope>NUCLEOTIDE SEQUENCE [LARGE SCALE GENOMIC DNA]</scope>
    <source>
        <strain evidence="2 3">C2</strain>
    </source>
</reference>
<dbReference type="VEuPathDB" id="FungiDB:FUN_000115"/>
<gene>
    <name evidence="2" type="ORF">RhiirC2_869453</name>
</gene>
<name>A0A2N1MR25_9GLOM</name>
<accession>A0A2N1MR25</accession>
<reference evidence="2 3" key="1">
    <citation type="submission" date="2016-04" db="EMBL/GenBank/DDBJ databases">
        <title>Genome analyses suggest a sexual origin of heterokaryosis in a supposedly ancient asexual fungus.</title>
        <authorList>
            <person name="Ropars J."/>
            <person name="Sedzielewska K."/>
            <person name="Noel J."/>
            <person name="Charron P."/>
            <person name="Farinelli L."/>
            <person name="Marton T."/>
            <person name="Kruger M."/>
            <person name="Pelin A."/>
            <person name="Brachmann A."/>
            <person name="Corradi N."/>
        </authorList>
    </citation>
    <scope>NUCLEOTIDE SEQUENCE [LARGE SCALE GENOMIC DNA]</scope>
    <source>
        <strain evidence="2 3">C2</strain>
    </source>
</reference>
<protein>
    <submittedName>
        <fullName evidence="2">Uncharacterized protein</fullName>
    </submittedName>
</protein>
<feature type="transmembrane region" description="Helical" evidence="1">
    <location>
        <begin position="52"/>
        <end position="74"/>
    </location>
</feature>